<dbReference type="PRINTS" id="PR00952">
    <property type="entry name" value="TYPE3IMQPROT"/>
</dbReference>
<accession>A0A1X7E029</accession>
<comment type="function">
    <text evidence="9">Role in flagellar biosynthesis.</text>
</comment>
<keyword evidence="10" id="KW-0969">Cilium</keyword>
<evidence type="ECO:0000313" key="10">
    <source>
        <dbReference type="EMBL" id="SMF24851.1"/>
    </source>
</evidence>
<keyword evidence="7 9" id="KW-0472">Membrane</keyword>
<comment type="subcellular location">
    <subcellularLocation>
        <location evidence="1 9">Cell membrane</location>
        <topology evidence="1">Multi-pass membrane protein</topology>
    </subcellularLocation>
    <subcellularLocation>
        <location evidence="9">Bacterial flagellum basal body</location>
    </subcellularLocation>
</comment>
<keyword evidence="10" id="KW-0282">Flagellum</keyword>
<dbReference type="InterPro" id="IPR002191">
    <property type="entry name" value="Bac_export_3"/>
</dbReference>
<keyword evidence="6 9" id="KW-1133">Transmembrane helix</keyword>
<dbReference type="NCBIfam" id="TIGR01402">
    <property type="entry name" value="fliQ"/>
    <property type="match status" value="1"/>
</dbReference>
<keyword evidence="5 9" id="KW-0812">Transmembrane</keyword>
<reference evidence="11" key="1">
    <citation type="submission" date="2017-04" db="EMBL/GenBank/DDBJ databases">
        <authorList>
            <person name="Varghese N."/>
            <person name="Submissions S."/>
        </authorList>
    </citation>
    <scope>NUCLEOTIDE SEQUENCE [LARGE SCALE GENOMIC DNA]</scope>
    <source>
        <strain evidence="11">K3S</strain>
    </source>
</reference>
<dbReference type="GO" id="GO:0009306">
    <property type="term" value="P:protein secretion"/>
    <property type="evidence" value="ECO:0007669"/>
    <property type="project" value="InterPro"/>
</dbReference>
<dbReference type="GO" id="GO:0044780">
    <property type="term" value="P:bacterial-type flagellum assembly"/>
    <property type="evidence" value="ECO:0007669"/>
    <property type="project" value="InterPro"/>
</dbReference>
<feature type="transmembrane region" description="Helical" evidence="9">
    <location>
        <begin position="20"/>
        <end position="39"/>
    </location>
</feature>
<evidence type="ECO:0000256" key="9">
    <source>
        <dbReference type="RuleBase" id="RU364090"/>
    </source>
</evidence>
<gene>
    <name evidence="9" type="primary">fliQ</name>
    <name evidence="10" type="ORF">SAMN06295933_2411</name>
</gene>
<evidence type="ECO:0000256" key="2">
    <source>
        <dbReference type="ARBA" id="ARBA00006156"/>
    </source>
</evidence>
<dbReference type="InterPro" id="IPR006305">
    <property type="entry name" value="FliQ"/>
</dbReference>
<evidence type="ECO:0000256" key="8">
    <source>
        <dbReference type="ARBA" id="ARBA00023143"/>
    </source>
</evidence>
<dbReference type="PANTHER" id="PTHR34040:SF2">
    <property type="entry name" value="FLAGELLAR BIOSYNTHETIC PROTEIN FLIQ"/>
    <property type="match status" value="1"/>
</dbReference>
<dbReference type="Pfam" id="PF01313">
    <property type="entry name" value="Bac_export_3"/>
    <property type="match status" value="1"/>
</dbReference>
<proteinExistence type="inferred from homology"/>
<dbReference type="AlphaFoldDB" id="A0A1X7E029"/>
<evidence type="ECO:0000256" key="1">
    <source>
        <dbReference type="ARBA" id="ARBA00004651"/>
    </source>
</evidence>
<dbReference type="PIRSF" id="PIRSF004669">
    <property type="entry name" value="FliQ"/>
    <property type="match status" value="1"/>
</dbReference>
<keyword evidence="8 9" id="KW-0975">Bacterial flagellum</keyword>
<sequence length="89" mass="10020">MTPEFVIGFARQSIELSLTLALPMLGVGLVVGIFVSVIQAATQIQEMTLTFVPKIVSMFIALLIAFPWIMDKMIDFTRNIFINLPNYIR</sequence>
<evidence type="ECO:0000256" key="7">
    <source>
        <dbReference type="ARBA" id="ARBA00023136"/>
    </source>
</evidence>
<dbReference type="EMBL" id="FWZU01000004">
    <property type="protein sequence ID" value="SMF24851.1"/>
    <property type="molecule type" value="Genomic_DNA"/>
</dbReference>
<dbReference type="RefSeq" id="WP_085102536.1">
    <property type="nucleotide sequence ID" value="NZ_FWZU01000004.1"/>
</dbReference>
<dbReference type="PANTHER" id="PTHR34040">
    <property type="entry name" value="FLAGELLAR BIOSYNTHETIC PROTEIN FLIQ"/>
    <property type="match status" value="1"/>
</dbReference>
<evidence type="ECO:0000313" key="11">
    <source>
        <dbReference type="Proteomes" id="UP000192906"/>
    </source>
</evidence>
<comment type="similarity">
    <text evidence="2 9">Belongs to the FliQ/MopD/SpaQ family.</text>
</comment>
<keyword evidence="10" id="KW-0966">Cell projection</keyword>
<dbReference type="GO" id="GO:0005886">
    <property type="term" value="C:plasma membrane"/>
    <property type="evidence" value="ECO:0007669"/>
    <property type="project" value="UniProtKB-SubCell"/>
</dbReference>
<name>A0A1X7E029_9BACT</name>
<feature type="transmembrane region" description="Helical" evidence="9">
    <location>
        <begin position="51"/>
        <end position="70"/>
    </location>
</feature>
<evidence type="ECO:0000256" key="3">
    <source>
        <dbReference type="ARBA" id="ARBA00021718"/>
    </source>
</evidence>
<evidence type="ECO:0000256" key="4">
    <source>
        <dbReference type="ARBA" id="ARBA00022475"/>
    </source>
</evidence>
<keyword evidence="4 9" id="KW-1003">Cell membrane</keyword>
<dbReference type="GO" id="GO:0009425">
    <property type="term" value="C:bacterial-type flagellum basal body"/>
    <property type="evidence" value="ECO:0007669"/>
    <property type="project" value="UniProtKB-SubCell"/>
</dbReference>
<dbReference type="OrthoDB" id="9806440at2"/>
<organism evidence="10 11">
    <name type="scientific">Desulfovibrio gilichinskyi</name>
    <dbReference type="NCBI Taxonomy" id="1519643"/>
    <lineage>
        <taxon>Bacteria</taxon>
        <taxon>Pseudomonadati</taxon>
        <taxon>Thermodesulfobacteriota</taxon>
        <taxon>Desulfovibrionia</taxon>
        <taxon>Desulfovibrionales</taxon>
        <taxon>Desulfovibrionaceae</taxon>
        <taxon>Desulfovibrio</taxon>
    </lineage>
</organism>
<dbReference type="STRING" id="1519643.SAMN06295933_2411"/>
<evidence type="ECO:0000256" key="6">
    <source>
        <dbReference type="ARBA" id="ARBA00022989"/>
    </source>
</evidence>
<keyword evidence="11" id="KW-1185">Reference proteome</keyword>
<protein>
    <recommendedName>
        <fullName evidence="3 9">Flagellar biosynthetic protein FliQ</fullName>
    </recommendedName>
</protein>
<evidence type="ECO:0000256" key="5">
    <source>
        <dbReference type="ARBA" id="ARBA00022692"/>
    </source>
</evidence>
<dbReference type="Proteomes" id="UP000192906">
    <property type="component" value="Unassembled WGS sequence"/>
</dbReference>